<evidence type="ECO:0000313" key="3">
    <source>
        <dbReference type="EMBL" id="QHW32998.1"/>
    </source>
</evidence>
<reference evidence="3 4" key="1">
    <citation type="submission" date="2020-02" db="EMBL/GenBank/DDBJ databases">
        <title>Paenibacillus sp. nov., isolated from rhizosphere soil of tomato.</title>
        <authorList>
            <person name="Weon H.-Y."/>
            <person name="Lee S.A."/>
        </authorList>
    </citation>
    <scope>NUCLEOTIDE SEQUENCE [LARGE SCALE GENOMIC DNA]</scope>
    <source>
        <strain evidence="3 4">14171R-81</strain>
    </source>
</reference>
<evidence type="ECO:0000256" key="1">
    <source>
        <dbReference type="SAM" id="SignalP"/>
    </source>
</evidence>
<dbReference type="InterPro" id="IPR036582">
    <property type="entry name" value="Mao_N_sf"/>
</dbReference>
<evidence type="ECO:0000313" key="4">
    <source>
        <dbReference type="Proteomes" id="UP000479114"/>
    </source>
</evidence>
<evidence type="ECO:0000259" key="2">
    <source>
        <dbReference type="Pfam" id="PF07833"/>
    </source>
</evidence>
<dbReference type="InterPro" id="IPR032710">
    <property type="entry name" value="NTF2-like_dom_sf"/>
</dbReference>
<dbReference type="Gene3D" id="3.10.450.50">
    <property type="match status" value="1"/>
</dbReference>
<dbReference type="Pfam" id="PF07833">
    <property type="entry name" value="Cu_amine_oxidN1"/>
    <property type="match status" value="1"/>
</dbReference>
<name>A0A6C0P3C5_9BACL</name>
<keyword evidence="1" id="KW-0732">Signal</keyword>
<dbReference type="EMBL" id="CP048286">
    <property type="protein sequence ID" value="QHW32998.1"/>
    <property type="molecule type" value="Genomic_DNA"/>
</dbReference>
<dbReference type="Gene3D" id="3.30.457.10">
    <property type="entry name" value="Copper amine oxidase-like, N-terminal domain"/>
    <property type="match status" value="1"/>
</dbReference>
<dbReference type="RefSeq" id="WP_162642855.1">
    <property type="nucleotide sequence ID" value="NZ_CP048286.1"/>
</dbReference>
<feature type="domain" description="Copper amine oxidase-like N-terminal" evidence="2">
    <location>
        <begin position="37"/>
        <end position="143"/>
    </location>
</feature>
<accession>A0A6C0P3C5</accession>
<dbReference type="InterPro" id="IPR012854">
    <property type="entry name" value="Cu_amine_oxidase-like_N"/>
</dbReference>
<proteinExistence type="predicted"/>
<gene>
    <name evidence="3" type="ORF">GZH47_20825</name>
</gene>
<dbReference type="AlphaFoldDB" id="A0A6C0P3C5"/>
<organism evidence="3 4">
    <name type="scientific">Paenibacillus rhizovicinus</name>
    <dbReference type="NCBI Taxonomy" id="2704463"/>
    <lineage>
        <taxon>Bacteria</taxon>
        <taxon>Bacillati</taxon>
        <taxon>Bacillota</taxon>
        <taxon>Bacilli</taxon>
        <taxon>Bacillales</taxon>
        <taxon>Paenibacillaceae</taxon>
        <taxon>Paenibacillus</taxon>
    </lineage>
</organism>
<dbReference type="KEGG" id="prz:GZH47_20825"/>
<feature type="signal peptide" evidence="1">
    <location>
        <begin position="1"/>
        <end position="26"/>
    </location>
</feature>
<keyword evidence="4" id="KW-1185">Reference proteome</keyword>
<feature type="chain" id="PRO_5025429289" evidence="1">
    <location>
        <begin position="27"/>
        <end position="405"/>
    </location>
</feature>
<dbReference type="Proteomes" id="UP000479114">
    <property type="component" value="Chromosome"/>
</dbReference>
<dbReference type="SUPFAM" id="SSF54427">
    <property type="entry name" value="NTF2-like"/>
    <property type="match status" value="1"/>
</dbReference>
<protein>
    <submittedName>
        <fullName evidence="3">Copper amine oxidase N-terminal domain-containing protein</fullName>
    </submittedName>
</protein>
<dbReference type="SUPFAM" id="SSF55383">
    <property type="entry name" value="Copper amine oxidase, domain N"/>
    <property type="match status" value="1"/>
</dbReference>
<sequence>MKMKRWIGLALTLVMAITMFAGTTSAASISTDIKVKLNGEWVIFPSPPVLLNGKTFVEFRTLFTKLGYSIDYNATTKTINAKSASRSIQMTPTGTSALVDGAKVPVNGEMKLLNGRTMVGVRFIATLSDKNVDWDGAKKTVTITDKGPTAAQQAELFAVLNGLATAEDKQDADAFMALIHSQMPLKKQLEANIRAQYAKLHTQTIYKEMSIDTYSSTEAVVYTLEQNKKISGDGFFPESEYEMYYTLRKDTNGKWAVYDIELDSTRVIDEDGMWAQEITVPDADKTALLGAVNAQVAAMNAKDLAAYKATLDPNDDGFDDDADTLEQIFSDDTFIFKATVDRTAIVELSDDSATVLVSFQYEFGPNDEEPMKYAAVSEYQLVKQDGKWLITPGSNENELISDDLE</sequence>